<gene>
    <name evidence="2" type="ORF">JGS22_023890</name>
</gene>
<accession>A0A949NB79</accession>
<organism evidence="2 3">
    <name type="scientific">Streptomyces tardus</name>
    <dbReference type="NCBI Taxonomy" id="2780544"/>
    <lineage>
        <taxon>Bacteria</taxon>
        <taxon>Bacillati</taxon>
        <taxon>Actinomycetota</taxon>
        <taxon>Actinomycetes</taxon>
        <taxon>Kitasatosporales</taxon>
        <taxon>Streptomycetaceae</taxon>
        <taxon>Streptomyces</taxon>
    </lineage>
</organism>
<sequence>MPAHPPDDPPTPPDETAPPNRLAAPTPAVVRNLGGDPDGAAWLRRLPRLVEEFTARWDLRAGPPYPGGSCSWAAPVRRADGTPAVLKLSWPHPEAACEAAALRRWAAEENPAAVRPYAWDEERYALLLERCEPGTNLLSSEPSTTPVERLTAGLDLLRELWTALRELPGPDAAPPELAEVCAGWADSVEERFARMGGVLGADPGPVRRGAALLRELPRRAPDRVLLHGDFNPGIVLAARRRSLLAIDPKPMVGDPAYDPWPLLDQLPARLPLRARLLLAQERTAQPAGRLAAWGLARTVECALWAAHRGAAADARAALDGTAELADLAQA</sequence>
<dbReference type="GO" id="GO:0019748">
    <property type="term" value="P:secondary metabolic process"/>
    <property type="evidence" value="ECO:0007669"/>
    <property type="project" value="InterPro"/>
</dbReference>
<reference evidence="2" key="1">
    <citation type="submission" date="2021-06" db="EMBL/GenBank/DDBJ databases">
        <title>Sequencing of actinobacteria type strains.</title>
        <authorList>
            <person name="Nguyen G.-S."/>
            <person name="Wentzel A."/>
        </authorList>
    </citation>
    <scope>NUCLEOTIDE SEQUENCE</scope>
    <source>
        <strain evidence="2">P38-E01</strain>
    </source>
</reference>
<dbReference type="Pfam" id="PF04655">
    <property type="entry name" value="APH_6_hur"/>
    <property type="match status" value="1"/>
</dbReference>
<dbReference type="Proteomes" id="UP000694501">
    <property type="component" value="Unassembled WGS sequence"/>
</dbReference>
<evidence type="ECO:0000313" key="2">
    <source>
        <dbReference type="EMBL" id="MBU7600588.1"/>
    </source>
</evidence>
<proteinExistence type="predicted"/>
<dbReference type="InterPro" id="IPR011009">
    <property type="entry name" value="Kinase-like_dom_sf"/>
</dbReference>
<feature type="region of interest" description="Disordered" evidence="1">
    <location>
        <begin position="1"/>
        <end position="29"/>
    </location>
</feature>
<dbReference type="RefSeq" id="WP_211040576.1">
    <property type="nucleotide sequence ID" value="NZ_JAELVF020000004.1"/>
</dbReference>
<keyword evidence="3" id="KW-1185">Reference proteome</keyword>
<protein>
    <submittedName>
        <fullName evidence="2">Aminoglycoside phosphotransferase family protein</fullName>
    </submittedName>
</protein>
<name>A0A949NB79_9ACTN</name>
<dbReference type="SUPFAM" id="SSF56112">
    <property type="entry name" value="Protein kinase-like (PK-like)"/>
    <property type="match status" value="1"/>
</dbReference>
<evidence type="ECO:0000256" key="1">
    <source>
        <dbReference type="SAM" id="MobiDB-lite"/>
    </source>
</evidence>
<dbReference type="Gene3D" id="3.90.1200.10">
    <property type="match status" value="1"/>
</dbReference>
<dbReference type="EMBL" id="JAELVF020000004">
    <property type="protein sequence ID" value="MBU7600588.1"/>
    <property type="molecule type" value="Genomic_DNA"/>
</dbReference>
<comment type="caution">
    <text evidence="2">The sequence shown here is derived from an EMBL/GenBank/DDBJ whole genome shotgun (WGS) entry which is preliminary data.</text>
</comment>
<dbReference type="AlphaFoldDB" id="A0A949NB79"/>
<dbReference type="InterPro" id="IPR006748">
    <property type="entry name" value="NH2Glyco/OHUrea_AB-resist_kin"/>
</dbReference>
<evidence type="ECO:0000313" key="3">
    <source>
        <dbReference type="Proteomes" id="UP000694501"/>
    </source>
</evidence>
<dbReference type="GO" id="GO:0016773">
    <property type="term" value="F:phosphotransferase activity, alcohol group as acceptor"/>
    <property type="evidence" value="ECO:0007669"/>
    <property type="project" value="InterPro"/>
</dbReference>